<dbReference type="Proteomes" id="UP000245697">
    <property type="component" value="Unassembled WGS sequence"/>
</dbReference>
<dbReference type="OrthoDB" id="27092at2"/>
<sequence length="266" mass="28895">MTLHVESRGDGVPVLALHGWTADHRLMLGCLEPVFADRPGYRRLYPDLPGMGRSPAPPSIASADDVLAAVLDLVDTVLTDEPFLVVGESYGGYLGRAVTRARRDRVLGLALICPLGTMVDRSRRTLPARAVQVLRPDPSAVAGLDARTAEAFTEMAVVQSPETAARFRDEIMTGLDVADPVAITRIERNWELSVVPETGPAFTRPTLILTGRQDQQVGFVDQFALLPHYPRATFAVVDVAGHNLQLDQPALFATLTHDWLDRVASG</sequence>
<accession>A0A316FIR7</accession>
<feature type="domain" description="AB hydrolase-1" evidence="1">
    <location>
        <begin position="14"/>
        <end position="253"/>
    </location>
</feature>
<comment type="caution">
    <text evidence="2">The sequence shown here is derived from an EMBL/GenBank/DDBJ whole genome shotgun (WGS) entry which is preliminary data.</text>
</comment>
<dbReference type="PANTHER" id="PTHR43798:SF6">
    <property type="entry name" value="HYDROLASE, PUTATIVE (AFU_ORTHOLOGUE AFUA_4G13070)-RELATED"/>
    <property type="match status" value="1"/>
</dbReference>
<dbReference type="PANTHER" id="PTHR43798">
    <property type="entry name" value="MONOACYLGLYCEROL LIPASE"/>
    <property type="match status" value="1"/>
</dbReference>
<dbReference type="EMBL" id="QGGR01000006">
    <property type="protein sequence ID" value="PWK47982.1"/>
    <property type="molecule type" value="Genomic_DNA"/>
</dbReference>
<dbReference type="Gene3D" id="3.40.50.1820">
    <property type="entry name" value="alpha/beta hydrolase"/>
    <property type="match status" value="1"/>
</dbReference>
<gene>
    <name evidence="2" type="ORF">BC793_1069</name>
</gene>
<protein>
    <submittedName>
        <fullName evidence="2">Pimeloyl-ACP methyl ester carboxylesterase</fullName>
    </submittedName>
</protein>
<keyword evidence="3" id="KW-1185">Reference proteome</keyword>
<evidence type="ECO:0000313" key="2">
    <source>
        <dbReference type="EMBL" id="PWK47982.1"/>
    </source>
</evidence>
<dbReference type="InterPro" id="IPR000073">
    <property type="entry name" value="AB_hydrolase_1"/>
</dbReference>
<dbReference type="PRINTS" id="PR00111">
    <property type="entry name" value="ABHYDROLASE"/>
</dbReference>
<dbReference type="AlphaFoldDB" id="A0A316FIR7"/>
<proteinExistence type="predicted"/>
<dbReference type="InterPro" id="IPR050266">
    <property type="entry name" value="AB_hydrolase_sf"/>
</dbReference>
<dbReference type="RefSeq" id="WP_109593074.1">
    <property type="nucleotide sequence ID" value="NZ_BONA01000039.1"/>
</dbReference>
<dbReference type="Pfam" id="PF12697">
    <property type="entry name" value="Abhydrolase_6"/>
    <property type="match status" value="1"/>
</dbReference>
<evidence type="ECO:0000313" key="3">
    <source>
        <dbReference type="Proteomes" id="UP000245697"/>
    </source>
</evidence>
<dbReference type="InterPro" id="IPR029058">
    <property type="entry name" value="AB_hydrolase_fold"/>
</dbReference>
<evidence type="ECO:0000259" key="1">
    <source>
        <dbReference type="Pfam" id="PF12697"/>
    </source>
</evidence>
<dbReference type="SUPFAM" id="SSF53474">
    <property type="entry name" value="alpha/beta-Hydrolases"/>
    <property type="match status" value="1"/>
</dbReference>
<dbReference type="GO" id="GO:0003824">
    <property type="term" value="F:catalytic activity"/>
    <property type="evidence" value="ECO:0007669"/>
    <property type="project" value="UniProtKB-ARBA"/>
</dbReference>
<reference evidence="2 3" key="1">
    <citation type="submission" date="2018-05" db="EMBL/GenBank/DDBJ databases">
        <title>Genomic Encyclopedia of Archaeal and Bacterial Type Strains, Phase II (KMG-II): from individual species to whole genera.</title>
        <authorList>
            <person name="Goeker M."/>
        </authorList>
    </citation>
    <scope>NUCLEOTIDE SEQUENCE [LARGE SCALE GENOMIC DNA]</scope>
    <source>
        <strain evidence="2 3">DSM 45184</strain>
    </source>
</reference>
<name>A0A316FIR7_9ACTN</name>
<organism evidence="2 3">
    <name type="scientific">Actinoplanes xinjiangensis</name>
    <dbReference type="NCBI Taxonomy" id="512350"/>
    <lineage>
        <taxon>Bacteria</taxon>
        <taxon>Bacillati</taxon>
        <taxon>Actinomycetota</taxon>
        <taxon>Actinomycetes</taxon>
        <taxon>Micromonosporales</taxon>
        <taxon>Micromonosporaceae</taxon>
        <taxon>Actinoplanes</taxon>
    </lineage>
</organism>